<dbReference type="HOGENOM" id="CLU_703298_0_0_5"/>
<accession>A0A011UT99</accession>
<gene>
    <name evidence="2" type="ORF">BG36_22865</name>
    <name evidence="3" type="ORF">DES43_1215</name>
</gene>
<organism evidence="2 4">
    <name type="scientific">Aquamicrobium defluvii</name>
    <dbReference type="NCBI Taxonomy" id="69279"/>
    <lineage>
        <taxon>Bacteria</taxon>
        <taxon>Pseudomonadati</taxon>
        <taxon>Pseudomonadota</taxon>
        <taxon>Alphaproteobacteria</taxon>
        <taxon>Hyphomicrobiales</taxon>
        <taxon>Phyllobacteriaceae</taxon>
        <taxon>Aquamicrobium</taxon>
    </lineage>
</organism>
<dbReference type="InterPro" id="IPR000873">
    <property type="entry name" value="AMP-dep_synth/lig_dom"/>
</dbReference>
<dbReference type="PROSITE" id="PS00455">
    <property type="entry name" value="AMP_BINDING"/>
    <property type="match status" value="1"/>
</dbReference>
<dbReference type="GO" id="GO:0016405">
    <property type="term" value="F:CoA-ligase activity"/>
    <property type="evidence" value="ECO:0007669"/>
    <property type="project" value="TreeGrafter"/>
</dbReference>
<dbReference type="InterPro" id="IPR042099">
    <property type="entry name" value="ANL_N_sf"/>
</dbReference>
<comment type="caution">
    <text evidence="2">The sequence shown here is derived from an EMBL/GenBank/DDBJ whole genome shotgun (WGS) entry which is preliminary data.</text>
</comment>
<dbReference type="Pfam" id="PF00501">
    <property type="entry name" value="AMP-binding"/>
    <property type="match status" value="1"/>
</dbReference>
<evidence type="ECO:0000313" key="2">
    <source>
        <dbReference type="EMBL" id="EXL09471.1"/>
    </source>
</evidence>
<dbReference type="SUPFAM" id="SSF56801">
    <property type="entry name" value="Acetyl-CoA synthetase-like"/>
    <property type="match status" value="1"/>
</dbReference>
<dbReference type="STRING" id="69279.BG36_22865"/>
<dbReference type="PATRIC" id="fig|69279.3.peg.1502"/>
<name>A0A011UT99_9HYPH</name>
<keyword evidence="5" id="KW-1185">Reference proteome</keyword>
<evidence type="ECO:0000259" key="1">
    <source>
        <dbReference type="Pfam" id="PF00501"/>
    </source>
</evidence>
<dbReference type="Proteomes" id="UP000294958">
    <property type="component" value="Unassembled WGS sequence"/>
</dbReference>
<evidence type="ECO:0000313" key="5">
    <source>
        <dbReference type="Proteomes" id="UP000294958"/>
    </source>
</evidence>
<sequence>MRQRGDLAFDKPQKVEGDHALLTLAAMQVGTPVAPLSPTYSRLPEARHQLSACLDVLMPGPVMVECAAEFGDALTLVPAGVEVVAVRGQATGRDATPFETLLEDPEPARVDAAFAAVDPDAPAKILFTSGSTGGPKAAIVTHRMMCSDAVAQRQLLAFLAERPPVVVDWQPWHHCGGGANSNYHAALLNGGSYYINSGKPTTEEAFAPTLHALKSVSPTIHFNVPQGYAMLAFHLERDPALRAAFFADLDCLAYSAAAMPGPVWDALAGWGQQVRGVRLPMISCYGMTELAPMHTALHWYKQRPGLIGLPIPGSEVLLLPVVGGYELRARGPNVSPGYFRNPALTAEAFDAEGWFVTGDRVSFVDPDDPARKNLVAALYDDTNPQLLIPEHF</sequence>
<evidence type="ECO:0000313" key="4">
    <source>
        <dbReference type="Proteomes" id="UP000019849"/>
    </source>
</evidence>
<dbReference type="eggNOG" id="COG0318">
    <property type="taxonomic scope" value="Bacteria"/>
</dbReference>
<evidence type="ECO:0000313" key="3">
    <source>
        <dbReference type="EMBL" id="TDR33518.1"/>
    </source>
</evidence>
<dbReference type="Proteomes" id="UP000019849">
    <property type="component" value="Unassembled WGS sequence"/>
</dbReference>
<reference evidence="3 5" key="2">
    <citation type="submission" date="2019-03" db="EMBL/GenBank/DDBJ databases">
        <title>Genomic Encyclopedia of Type Strains, Phase IV (KMG-IV): sequencing the most valuable type-strain genomes for metagenomic binning, comparative biology and taxonomic classification.</title>
        <authorList>
            <person name="Goeker M."/>
        </authorList>
    </citation>
    <scope>NUCLEOTIDE SEQUENCE [LARGE SCALE GENOMIC DNA]</scope>
    <source>
        <strain evidence="3 5">DSM 11603</strain>
    </source>
</reference>
<dbReference type="EMBL" id="JENY01000007">
    <property type="protein sequence ID" value="EXL09471.1"/>
    <property type="molecule type" value="Genomic_DNA"/>
</dbReference>
<dbReference type="Gene3D" id="3.40.50.12780">
    <property type="entry name" value="N-terminal domain of ligase-like"/>
    <property type="match status" value="1"/>
</dbReference>
<dbReference type="InterPro" id="IPR020845">
    <property type="entry name" value="AMP-binding_CS"/>
</dbReference>
<proteinExistence type="predicted"/>
<feature type="domain" description="AMP-dependent synthetase/ligase" evidence="1">
    <location>
        <begin position="20"/>
        <end position="339"/>
    </location>
</feature>
<dbReference type="PANTHER" id="PTHR24096">
    <property type="entry name" value="LONG-CHAIN-FATTY-ACID--COA LIGASE"/>
    <property type="match status" value="1"/>
</dbReference>
<protein>
    <submittedName>
        <fullName evidence="3">AMP-binding enzyme</fullName>
    </submittedName>
    <submittedName>
        <fullName evidence="2">Feruloyl-CoA synthase</fullName>
    </submittedName>
</protein>
<dbReference type="AlphaFoldDB" id="A0A011UT99"/>
<dbReference type="PANTHER" id="PTHR24096:SF420">
    <property type="entry name" value="LONG-CHAIN-FATTY-ACID--COA LIGASE-RELATED"/>
    <property type="match status" value="1"/>
</dbReference>
<dbReference type="EMBL" id="SNZF01000021">
    <property type="protein sequence ID" value="TDR33518.1"/>
    <property type="molecule type" value="Genomic_DNA"/>
</dbReference>
<reference evidence="2 4" key="1">
    <citation type="submission" date="2014-02" db="EMBL/GenBank/DDBJ databases">
        <title>Aquamicrobium defluvii Genome sequencing.</title>
        <authorList>
            <person name="Wang X."/>
        </authorList>
    </citation>
    <scope>NUCLEOTIDE SEQUENCE [LARGE SCALE GENOMIC DNA]</scope>
    <source>
        <strain evidence="2 4">W13Z1</strain>
    </source>
</reference>